<evidence type="ECO:0000256" key="5">
    <source>
        <dbReference type="ARBA" id="ARBA00023015"/>
    </source>
</evidence>
<keyword evidence="1 8" id="KW-0597">Phosphoprotein</keyword>
<dbReference type="InterPro" id="IPR025662">
    <property type="entry name" value="Sigma_54_int_dom_ATP-bd_1"/>
</dbReference>
<keyword evidence="7" id="KW-0804">Transcription</keyword>
<dbReference type="InterPro" id="IPR002197">
    <property type="entry name" value="HTH_Fis"/>
</dbReference>
<dbReference type="PRINTS" id="PR01590">
    <property type="entry name" value="HTHFIS"/>
</dbReference>
<accession>A0A511HDQ5</accession>
<feature type="domain" description="Response regulatory" evidence="11">
    <location>
        <begin position="12"/>
        <end position="127"/>
    </location>
</feature>
<protein>
    <submittedName>
        <fullName evidence="12">Acetoacetate metabolism regulatory protein AtoC</fullName>
    </submittedName>
    <submittedName>
        <fullName evidence="13">DNA-binding transcriptional response regulator, NtrC family, contains REC, AAA-type ATPase, and a Fis-type DNA-binding domains</fullName>
    </submittedName>
</protein>
<dbReference type="PANTHER" id="PTHR32071:SF57">
    <property type="entry name" value="C4-DICARBOXYLATE TRANSPORT TRANSCRIPTIONAL REGULATORY PROTEIN DCTD"/>
    <property type="match status" value="1"/>
</dbReference>
<dbReference type="GO" id="GO:0005524">
    <property type="term" value="F:ATP binding"/>
    <property type="evidence" value="ECO:0007669"/>
    <property type="project" value="UniProtKB-KW"/>
</dbReference>
<evidence type="ECO:0000256" key="6">
    <source>
        <dbReference type="ARBA" id="ARBA00023125"/>
    </source>
</evidence>
<feature type="region of interest" description="Disordered" evidence="9">
    <location>
        <begin position="388"/>
        <end position="420"/>
    </location>
</feature>
<keyword evidence="4" id="KW-0902">Two-component regulatory system</keyword>
<dbReference type="InterPro" id="IPR027417">
    <property type="entry name" value="P-loop_NTPase"/>
</dbReference>
<dbReference type="InterPro" id="IPR003593">
    <property type="entry name" value="AAA+_ATPase"/>
</dbReference>
<feature type="modified residue" description="4-aspartylphosphate" evidence="8">
    <location>
        <position position="62"/>
    </location>
</feature>
<dbReference type="PROSITE" id="PS50045">
    <property type="entry name" value="SIGMA54_INTERACT_4"/>
    <property type="match status" value="1"/>
</dbReference>
<dbReference type="EMBL" id="FNAJ01000018">
    <property type="protein sequence ID" value="SDF03263.1"/>
    <property type="molecule type" value="Genomic_DNA"/>
</dbReference>
<proteinExistence type="predicted"/>
<dbReference type="SUPFAM" id="SSF52540">
    <property type="entry name" value="P-loop containing nucleoside triphosphate hydrolases"/>
    <property type="match status" value="1"/>
</dbReference>
<dbReference type="Pfam" id="PF00158">
    <property type="entry name" value="Sigma54_activat"/>
    <property type="match status" value="1"/>
</dbReference>
<dbReference type="InterPro" id="IPR009057">
    <property type="entry name" value="Homeodomain-like_sf"/>
</dbReference>
<dbReference type="CDD" id="cd00009">
    <property type="entry name" value="AAA"/>
    <property type="match status" value="1"/>
</dbReference>
<evidence type="ECO:0000256" key="4">
    <source>
        <dbReference type="ARBA" id="ARBA00023012"/>
    </source>
</evidence>
<dbReference type="EMBL" id="BJVY01000018">
    <property type="protein sequence ID" value="GEL71678.1"/>
    <property type="molecule type" value="Genomic_DNA"/>
</dbReference>
<evidence type="ECO:0000256" key="9">
    <source>
        <dbReference type="SAM" id="MobiDB-lite"/>
    </source>
</evidence>
<dbReference type="FunFam" id="3.40.50.2300:FF:000018">
    <property type="entry name" value="DNA-binding transcriptional regulator NtrC"/>
    <property type="match status" value="1"/>
</dbReference>
<dbReference type="PANTHER" id="PTHR32071">
    <property type="entry name" value="TRANSCRIPTIONAL REGULATORY PROTEIN"/>
    <property type="match status" value="1"/>
</dbReference>
<evidence type="ECO:0000313" key="13">
    <source>
        <dbReference type="EMBL" id="SDF03263.1"/>
    </source>
</evidence>
<dbReference type="Gene3D" id="3.40.50.300">
    <property type="entry name" value="P-loop containing nucleotide triphosphate hydrolases"/>
    <property type="match status" value="1"/>
</dbReference>
<evidence type="ECO:0000256" key="8">
    <source>
        <dbReference type="PROSITE-ProRule" id="PRU00169"/>
    </source>
</evidence>
<evidence type="ECO:0000256" key="1">
    <source>
        <dbReference type="ARBA" id="ARBA00022553"/>
    </source>
</evidence>
<keyword evidence="5" id="KW-0805">Transcription regulation</keyword>
<keyword evidence="6 13" id="KW-0238">DNA-binding</keyword>
<evidence type="ECO:0000256" key="3">
    <source>
        <dbReference type="ARBA" id="ARBA00022840"/>
    </source>
</evidence>
<dbReference type="SMART" id="SM00448">
    <property type="entry name" value="REC"/>
    <property type="match status" value="1"/>
</dbReference>
<dbReference type="Proteomes" id="UP000198717">
    <property type="component" value="Unassembled WGS sequence"/>
</dbReference>
<evidence type="ECO:0000313" key="14">
    <source>
        <dbReference type="Proteomes" id="UP000198717"/>
    </source>
</evidence>
<reference evidence="13 14" key="1">
    <citation type="submission" date="2016-10" db="EMBL/GenBank/DDBJ databases">
        <authorList>
            <person name="Varghese N."/>
            <person name="Submissions S."/>
        </authorList>
    </citation>
    <scope>NUCLEOTIDE SEQUENCE [LARGE SCALE GENOMIC DNA]</scope>
    <source>
        <strain evidence="13 14">DSM 2260</strain>
    </source>
</reference>
<evidence type="ECO:0000256" key="2">
    <source>
        <dbReference type="ARBA" id="ARBA00022741"/>
    </source>
</evidence>
<dbReference type="SUPFAM" id="SSF46689">
    <property type="entry name" value="Homeodomain-like"/>
    <property type="match status" value="1"/>
</dbReference>
<dbReference type="PROSITE" id="PS00676">
    <property type="entry name" value="SIGMA54_INTERACT_2"/>
    <property type="match status" value="1"/>
</dbReference>
<organism evidence="12 15">
    <name type="scientific">Myxococcus virescens</name>
    <dbReference type="NCBI Taxonomy" id="83456"/>
    <lineage>
        <taxon>Bacteria</taxon>
        <taxon>Pseudomonadati</taxon>
        <taxon>Myxococcota</taxon>
        <taxon>Myxococcia</taxon>
        <taxon>Myxococcales</taxon>
        <taxon>Cystobacterineae</taxon>
        <taxon>Myxococcaceae</taxon>
        <taxon>Myxococcus</taxon>
    </lineage>
</organism>
<dbReference type="Gene3D" id="1.10.10.60">
    <property type="entry name" value="Homeodomain-like"/>
    <property type="match status" value="1"/>
</dbReference>
<dbReference type="Pfam" id="PF02954">
    <property type="entry name" value="HTH_8"/>
    <property type="match status" value="1"/>
</dbReference>
<dbReference type="GO" id="GO:0000160">
    <property type="term" value="P:phosphorelay signal transduction system"/>
    <property type="evidence" value="ECO:0007669"/>
    <property type="project" value="UniProtKB-KW"/>
</dbReference>
<dbReference type="PROSITE" id="PS50110">
    <property type="entry name" value="RESPONSE_REGULATORY"/>
    <property type="match status" value="1"/>
</dbReference>
<dbReference type="Pfam" id="PF00072">
    <property type="entry name" value="Response_reg"/>
    <property type="match status" value="1"/>
</dbReference>
<evidence type="ECO:0000259" key="11">
    <source>
        <dbReference type="PROSITE" id="PS50110"/>
    </source>
</evidence>
<dbReference type="InterPro" id="IPR011006">
    <property type="entry name" value="CheY-like_superfamily"/>
</dbReference>
<dbReference type="FunFam" id="3.40.50.300:FF:000006">
    <property type="entry name" value="DNA-binding transcriptional regulator NtrC"/>
    <property type="match status" value="1"/>
</dbReference>
<dbReference type="RefSeq" id="WP_090494393.1">
    <property type="nucleotide sequence ID" value="NZ_BJVY01000018.1"/>
</dbReference>
<sequence>MWDEAREGGTTRVLVVDDDAGVRFTLREMLKSLSGVEVDEAVDGEDALEKLSARPYELVISDLRMPRMDGMALVRRLSTFPRSPRVIVITAHGSERFAVEAMKAGAYDYFRKPFEVDELLAVVSRALESVRLREENARLSGELNLSRSLVFVSEPMARLAQLVQLAGSRDVTVLITGESGTGKERVADALVRASPRANRPFLRFNCAALTEELAEAELFGHARGAFTGAHRARPGLFREADGGTLLLDEVGELAPTLQARLLRVIQEGEVRPVGEDRPVTVDVRIIAATHRDLRRLALEGAFREDLYYRLNVVQLRVPPLRERPEDIPVLARVFLDRFIDRFHTGPLKIPDGFFEQLRAFPWPGNVRELENTLESLVALSSEGRLDLGQLPSAEPAGADSGFPGASLDPVRPGPQDEAPGAGLKERVEAYERGLVLDALRMAGGNRSEAARRLGIGRATLHDKLRKYGLDDGGEERT</sequence>
<dbReference type="AlphaFoldDB" id="A0A511HDQ5"/>
<dbReference type="Gene3D" id="1.10.8.60">
    <property type="match status" value="1"/>
</dbReference>
<dbReference type="GO" id="GO:0043565">
    <property type="term" value="F:sequence-specific DNA binding"/>
    <property type="evidence" value="ECO:0007669"/>
    <property type="project" value="InterPro"/>
</dbReference>
<dbReference type="Proteomes" id="UP000321224">
    <property type="component" value="Unassembled WGS sequence"/>
</dbReference>
<keyword evidence="2" id="KW-0547">Nucleotide-binding</keyword>
<keyword evidence="3" id="KW-0067">ATP-binding</keyword>
<keyword evidence="14" id="KW-1185">Reference proteome</keyword>
<evidence type="ECO:0000259" key="10">
    <source>
        <dbReference type="PROSITE" id="PS50045"/>
    </source>
</evidence>
<dbReference type="InterPro" id="IPR002078">
    <property type="entry name" value="Sigma_54_int"/>
</dbReference>
<dbReference type="GO" id="GO:0006355">
    <property type="term" value="P:regulation of DNA-templated transcription"/>
    <property type="evidence" value="ECO:0007669"/>
    <property type="project" value="InterPro"/>
</dbReference>
<name>A0A511HDQ5_9BACT</name>
<dbReference type="SUPFAM" id="SSF52172">
    <property type="entry name" value="CheY-like"/>
    <property type="match status" value="1"/>
</dbReference>
<evidence type="ECO:0000256" key="7">
    <source>
        <dbReference type="ARBA" id="ARBA00023163"/>
    </source>
</evidence>
<evidence type="ECO:0000313" key="12">
    <source>
        <dbReference type="EMBL" id="GEL71678.1"/>
    </source>
</evidence>
<evidence type="ECO:0000313" key="15">
    <source>
        <dbReference type="Proteomes" id="UP000321224"/>
    </source>
</evidence>
<dbReference type="InterPro" id="IPR058031">
    <property type="entry name" value="AAA_lid_NorR"/>
</dbReference>
<dbReference type="Pfam" id="PF25601">
    <property type="entry name" value="AAA_lid_14"/>
    <property type="match status" value="1"/>
</dbReference>
<comment type="caution">
    <text evidence="12">The sequence shown here is derived from an EMBL/GenBank/DDBJ whole genome shotgun (WGS) entry which is preliminary data.</text>
</comment>
<dbReference type="Gene3D" id="3.40.50.2300">
    <property type="match status" value="1"/>
</dbReference>
<gene>
    <name evidence="12" type="ORF">MVI01_34620</name>
    <name evidence="13" type="ORF">SAMN04488504_11813</name>
</gene>
<dbReference type="InterPro" id="IPR001789">
    <property type="entry name" value="Sig_transdc_resp-reg_receiver"/>
</dbReference>
<dbReference type="InterPro" id="IPR025944">
    <property type="entry name" value="Sigma_54_int_dom_CS"/>
</dbReference>
<dbReference type="SMART" id="SM00382">
    <property type="entry name" value="AAA"/>
    <property type="match status" value="1"/>
</dbReference>
<dbReference type="PROSITE" id="PS00688">
    <property type="entry name" value="SIGMA54_INTERACT_3"/>
    <property type="match status" value="1"/>
</dbReference>
<dbReference type="PROSITE" id="PS00675">
    <property type="entry name" value="SIGMA54_INTERACT_1"/>
    <property type="match status" value="1"/>
</dbReference>
<reference evidence="12 15" key="2">
    <citation type="submission" date="2019-07" db="EMBL/GenBank/DDBJ databases">
        <title>Whole genome shotgun sequence of Myxococcus virescens NBRC 100334.</title>
        <authorList>
            <person name="Hosoyama A."/>
            <person name="Uohara A."/>
            <person name="Ohji S."/>
            <person name="Ichikawa N."/>
        </authorList>
    </citation>
    <scope>NUCLEOTIDE SEQUENCE [LARGE SCALE GENOMIC DNA]</scope>
    <source>
        <strain evidence="12 15">NBRC 100334</strain>
    </source>
</reference>
<feature type="domain" description="Sigma-54 factor interaction" evidence="10">
    <location>
        <begin position="149"/>
        <end position="378"/>
    </location>
</feature>
<dbReference type="InterPro" id="IPR025943">
    <property type="entry name" value="Sigma_54_int_dom_ATP-bd_2"/>
</dbReference>